<dbReference type="Gene3D" id="3.30.360.10">
    <property type="entry name" value="Dihydrodipicolinate Reductase, domain 2"/>
    <property type="match status" value="1"/>
</dbReference>
<dbReference type="SUPFAM" id="SSF51735">
    <property type="entry name" value="NAD(P)-binding Rossmann-fold domains"/>
    <property type="match status" value="1"/>
</dbReference>
<evidence type="ECO:0000313" key="3">
    <source>
        <dbReference type="EMBL" id="BAH77542.1"/>
    </source>
</evidence>
<dbReference type="HOGENOM" id="CLU_023194_9_0_7"/>
<dbReference type="InterPro" id="IPR055170">
    <property type="entry name" value="GFO_IDH_MocA-like_dom"/>
</dbReference>
<dbReference type="InterPro" id="IPR036291">
    <property type="entry name" value="NAD(P)-bd_dom_sf"/>
</dbReference>
<dbReference type="Pfam" id="PF22725">
    <property type="entry name" value="GFO_IDH_MocA_C3"/>
    <property type="match status" value="1"/>
</dbReference>
<evidence type="ECO:0000259" key="2">
    <source>
        <dbReference type="Pfam" id="PF22725"/>
    </source>
</evidence>
<organism evidence="3 4">
    <name type="scientific">Solidesulfovibrio magneticus (strain ATCC 700980 / DSM 13731 / RS-1)</name>
    <name type="common">Desulfovibrio magneticus</name>
    <dbReference type="NCBI Taxonomy" id="573370"/>
    <lineage>
        <taxon>Bacteria</taxon>
        <taxon>Pseudomonadati</taxon>
        <taxon>Thermodesulfobacteriota</taxon>
        <taxon>Desulfovibrionia</taxon>
        <taxon>Desulfovibrionales</taxon>
        <taxon>Desulfovibrionaceae</taxon>
        <taxon>Solidesulfovibrio</taxon>
    </lineage>
</organism>
<dbReference type="Proteomes" id="UP000009071">
    <property type="component" value="Chromosome"/>
</dbReference>
<dbReference type="PANTHER" id="PTHR43377:SF1">
    <property type="entry name" value="BILIVERDIN REDUCTASE A"/>
    <property type="match status" value="1"/>
</dbReference>
<protein>
    <submittedName>
        <fullName evidence="3">Oxidoreductase</fullName>
    </submittedName>
</protein>
<feature type="domain" description="Gfo/Idh/MocA-like oxidoreductase N-terminal" evidence="1">
    <location>
        <begin position="31"/>
        <end position="140"/>
    </location>
</feature>
<dbReference type="SUPFAM" id="SSF55347">
    <property type="entry name" value="Glyceraldehyde-3-phosphate dehydrogenase-like, C-terminal domain"/>
    <property type="match status" value="1"/>
</dbReference>
<gene>
    <name evidence="3" type="ordered locus">DMR_40510</name>
</gene>
<sequence>MNRPPWRAGLLGCGAIGSAYDERRAPDGPVFTQAGMFSTSDAFELACVAEPDPRRRQACAQVWGVEKAYASHRELLRHEQPQVLGVATPDDTHEILLEDILDLARPRAVFLEKPLARSAAKALEIGQRYEAAGVALVVNYVRRYDETHRRVRDFVARGGLGRVHGVCAQYVRGLRHNGCHAVNLLRFVLGEPLRVRAVGLEQGSMPQDPSLDVRLEFPGGLVAQLVAMDRLGYCYSVFELEISGDAGRLRLDATAEEVALFRTEPSAQFPNFSRLVPASTNMGGTYGDALGVAARELDSLATDPGLRLENHWREALRDLEIIEAAMASAMAQGAAVELPPFTPPRPIP</sequence>
<name>C4XP41_SOLM1</name>
<proteinExistence type="predicted"/>
<accession>C4XP41</accession>
<dbReference type="RefSeq" id="WP_015862674.1">
    <property type="nucleotide sequence ID" value="NC_012796.1"/>
</dbReference>
<dbReference type="Gene3D" id="3.40.50.720">
    <property type="entry name" value="NAD(P)-binding Rossmann-like Domain"/>
    <property type="match status" value="1"/>
</dbReference>
<evidence type="ECO:0000259" key="1">
    <source>
        <dbReference type="Pfam" id="PF01408"/>
    </source>
</evidence>
<reference evidence="3 4" key="1">
    <citation type="journal article" date="2009" name="Genome Res.">
        <title>Whole genome sequence of Desulfovibrio magneticus strain RS-1 revealed common gene clusters in magnetotactic bacteria.</title>
        <authorList>
            <person name="Nakazawa H."/>
            <person name="Arakaki A."/>
            <person name="Narita-Yamada S."/>
            <person name="Yashiro I."/>
            <person name="Jinno K."/>
            <person name="Aoki N."/>
            <person name="Tsuruyama A."/>
            <person name="Okamura Y."/>
            <person name="Tanikawa S."/>
            <person name="Fujita N."/>
            <person name="Takeyama H."/>
            <person name="Matsunaga T."/>
        </authorList>
    </citation>
    <scope>NUCLEOTIDE SEQUENCE [LARGE SCALE GENOMIC DNA]</scope>
    <source>
        <strain evidence="4">ATCC 700980 / DSM 13731 / RS-1</strain>
    </source>
</reference>
<evidence type="ECO:0000313" key="4">
    <source>
        <dbReference type="Proteomes" id="UP000009071"/>
    </source>
</evidence>
<dbReference type="GO" id="GO:0000166">
    <property type="term" value="F:nucleotide binding"/>
    <property type="evidence" value="ECO:0007669"/>
    <property type="project" value="InterPro"/>
</dbReference>
<feature type="domain" description="GFO/IDH/MocA-like oxidoreductase" evidence="2">
    <location>
        <begin position="175"/>
        <end position="250"/>
    </location>
</feature>
<dbReference type="STRING" id="573370.DMR_40510"/>
<dbReference type="PANTHER" id="PTHR43377">
    <property type="entry name" value="BILIVERDIN REDUCTASE A"/>
    <property type="match status" value="1"/>
</dbReference>
<dbReference type="InterPro" id="IPR000683">
    <property type="entry name" value="Gfo/Idh/MocA-like_OxRdtase_N"/>
</dbReference>
<keyword evidence="4" id="KW-1185">Reference proteome</keyword>
<dbReference type="OrthoDB" id="9782091at2"/>
<dbReference type="eggNOG" id="COG0673">
    <property type="taxonomic scope" value="Bacteria"/>
</dbReference>
<dbReference type="InterPro" id="IPR051450">
    <property type="entry name" value="Gfo/Idh/MocA_Oxidoreductases"/>
</dbReference>
<dbReference type="EMBL" id="AP010904">
    <property type="protein sequence ID" value="BAH77542.1"/>
    <property type="molecule type" value="Genomic_DNA"/>
</dbReference>
<dbReference type="KEGG" id="dma:DMR_40510"/>
<dbReference type="Pfam" id="PF01408">
    <property type="entry name" value="GFO_IDH_MocA"/>
    <property type="match status" value="1"/>
</dbReference>
<dbReference type="AlphaFoldDB" id="C4XP41"/>